<evidence type="ECO:0000313" key="1">
    <source>
        <dbReference type="EMBL" id="JAH33849.1"/>
    </source>
</evidence>
<dbReference type="AlphaFoldDB" id="A0A0E9RXC4"/>
<reference evidence="1" key="1">
    <citation type="submission" date="2014-11" db="EMBL/GenBank/DDBJ databases">
        <authorList>
            <person name="Amaro Gonzalez C."/>
        </authorList>
    </citation>
    <scope>NUCLEOTIDE SEQUENCE</scope>
</reference>
<organism evidence="1">
    <name type="scientific">Anguilla anguilla</name>
    <name type="common">European freshwater eel</name>
    <name type="synonym">Muraena anguilla</name>
    <dbReference type="NCBI Taxonomy" id="7936"/>
    <lineage>
        <taxon>Eukaryota</taxon>
        <taxon>Metazoa</taxon>
        <taxon>Chordata</taxon>
        <taxon>Craniata</taxon>
        <taxon>Vertebrata</taxon>
        <taxon>Euteleostomi</taxon>
        <taxon>Actinopterygii</taxon>
        <taxon>Neopterygii</taxon>
        <taxon>Teleostei</taxon>
        <taxon>Anguilliformes</taxon>
        <taxon>Anguillidae</taxon>
        <taxon>Anguilla</taxon>
    </lineage>
</organism>
<sequence>MHVSHPHKHAHTCMHMHTLTNMHTPACMYTFRLLEKQIGRAVLLQSGFYLLVTSP</sequence>
<dbReference type="EMBL" id="GBXM01074728">
    <property type="protein sequence ID" value="JAH33849.1"/>
    <property type="molecule type" value="Transcribed_RNA"/>
</dbReference>
<name>A0A0E9RXC4_ANGAN</name>
<accession>A0A0E9RXC4</accession>
<proteinExistence type="predicted"/>
<reference evidence="1" key="2">
    <citation type="journal article" date="2015" name="Fish Shellfish Immunol.">
        <title>Early steps in the European eel (Anguilla anguilla)-Vibrio vulnificus interaction in the gills: Role of the RtxA13 toxin.</title>
        <authorList>
            <person name="Callol A."/>
            <person name="Pajuelo D."/>
            <person name="Ebbesson L."/>
            <person name="Teles M."/>
            <person name="MacKenzie S."/>
            <person name="Amaro C."/>
        </authorList>
    </citation>
    <scope>NUCLEOTIDE SEQUENCE</scope>
</reference>
<protein>
    <submittedName>
        <fullName evidence="1">Uncharacterized protein</fullName>
    </submittedName>
</protein>